<keyword evidence="4" id="KW-0862">Zinc</keyword>
<dbReference type="Pfam" id="PF01433">
    <property type="entry name" value="Peptidase_M1"/>
    <property type="match status" value="1"/>
</dbReference>
<dbReference type="SUPFAM" id="SSF63737">
    <property type="entry name" value="Leukotriene A4 hydrolase N-terminal domain"/>
    <property type="match status" value="1"/>
</dbReference>
<evidence type="ECO:0000259" key="5">
    <source>
        <dbReference type="Pfam" id="PF01433"/>
    </source>
</evidence>
<dbReference type="PANTHER" id="PTHR11533">
    <property type="entry name" value="PROTEASE M1 ZINC METALLOPROTEASE"/>
    <property type="match status" value="1"/>
</dbReference>
<dbReference type="GO" id="GO:0043171">
    <property type="term" value="P:peptide catabolic process"/>
    <property type="evidence" value="ECO:0007669"/>
    <property type="project" value="TreeGrafter"/>
</dbReference>
<dbReference type="InterPro" id="IPR042097">
    <property type="entry name" value="Aminopeptidase_N-like_N_sf"/>
</dbReference>
<dbReference type="AlphaFoldDB" id="A0A9N8WDE0"/>
<accession>A0A9N8WDE0</accession>
<dbReference type="InterPro" id="IPR014782">
    <property type="entry name" value="Peptidase_M1_dom"/>
</dbReference>
<name>A0A9N8WDE0_9GLOM</name>
<keyword evidence="2" id="KW-0378">Hydrolase</keyword>
<feature type="active site" description="Proton acceptor" evidence="3">
    <location>
        <position position="183"/>
    </location>
</feature>
<reference evidence="8" key="1">
    <citation type="submission" date="2021-06" db="EMBL/GenBank/DDBJ databases">
        <authorList>
            <person name="Kallberg Y."/>
            <person name="Tangrot J."/>
            <person name="Rosling A."/>
        </authorList>
    </citation>
    <scope>NUCLEOTIDE SEQUENCE</scope>
    <source>
        <strain evidence="8">FL130A</strain>
    </source>
</reference>
<organism evidence="8 9">
    <name type="scientific">Ambispora leptoticha</name>
    <dbReference type="NCBI Taxonomy" id="144679"/>
    <lineage>
        <taxon>Eukaryota</taxon>
        <taxon>Fungi</taxon>
        <taxon>Fungi incertae sedis</taxon>
        <taxon>Mucoromycota</taxon>
        <taxon>Glomeromycotina</taxon>
        <taxon>Glomeromycetes</taxon>
        <taxon>Archaeosporales</taxon>
        <taxon>Ambisporaceae</taxon>
        <taxon>Ambispora</taxon>
    </lineage>
</organism>
<feature type="domain" description="Peptidase M1 membrane alanine aminopeptidase" evidence="5">
    <location>
        <begin position="110"/>
        <end position="247"/>
    </location>
</feature>
<feature type="binding site" evidence="4">
    <location>
        <position position="205"/>
    </location>
    <ligand>
        <name>Zn(2+)</name>
        <dbReference type="ChEBI" id="CHEBI:29105"/>
        <note>catalytic</note>
    </ligand>
</feature>
<dbReference type="GO" id="GO:0008270">
    <property type="term" value="F:zinc ion binding"/>
    <property type="evidence" value="ECO:0007669"/>
    <property type="project" value="InterPro"/>
</dbReference>
<evidence type="ECO:0000256" key="2">
    <source>
        <dbReference type="ARBA" id="ARBA00022438"/>
    </source>
</evidence>
<dbReference type="GO" id="GO:0070006">
    <property type="term" value="F:metalloaminopeptidase activity"/>
    <property type="evidence" value="ECO:0007669"/>
    <property type="project" value="TreeGrafter"/>
</dbReference>
<dbReference type="InterPro" id="IPR045357">
    <property type="entry name" value="Aminopeptidase_N-like_N"/>
</dbReference>
<dbReference type="GO" id="GO:0005737">
    <property type="term" value="C:cytoplasm"/>
    <property type="evidence" value="ECO:0007669"/>
    <property type="project" value="TreeGrafter"/>
</dbReference>
<dbReference type="PANTHER" id="PTHR11533:SF174">
    <property type="entry name" value="PUROMYCIN-SENSITIVE AMINOPEPTIDASE-RELATED"/>
    <property type="match status" value="1"/>
</dbReference>
<protein>
    <submittedName>
        <fullName evidence="8">10361_t:CDS:1</fullName>
    </submittedName>
</protein>
<evidence type="ECO:0000256" key="4">
    <source>
        <dbReference type="PIRSR" id="PIRSR634016-3"/>
    </source>
</evidence>
<evidence type="ECO:0000256" key="3">
    <source>
        <dbReference type="PIRSR" id="PIRSR634016-1"/>
    </source>
</evidence>
<dbReference type="CDD" id="cd09601">
    <property type="entry name" value="M1_APN-Q_like"/>
    <property type="match status" value="1"/>
</dbReference>
<comment type="caution">
    <text evidence="8">The sequence shown here is derived from an EMBL/GenBank/DDBJ whole genome shotgun (WGS) entry which is preliminary data.</text>
</comment>
<comment type="cofactor">
    <cofactor evidence="4">
        <name>Zn(2+)</name>
        <dbReference type="ChEBI" id="CHEBI:29105"/>
    </cofactor>
    <text evidence="4">Binds 1 zinc ion per subunit.</text>
</comment>
<keyword evidence="2" id="KW-0645">Protease</keyword>
<feature type="domain" description="Aminopeptidase N-like N-terminal" evidence="7">
    <location>
        <begin position="1"/>
        <end position="68"/>
    </location>
</feature>
<dbReference type="InterPro" id="IPR050344">
    <property type="entry name" value="Peptidase_M1_aminopeptidases"/>
</dbReference>
<dbReference type="GO" id="GO:0006508">
    <property type="term" value="P:proteolysis"/>
    <property type="evidence" value="ECO:0007669"/>
    <property type="project" value="InterPro"/>
</dbReference>
<gene>
    <name evidence="8" type="ORF">ALEPTO_LOCUS2735</name>
</gene>
<dbReference type="Pfam" id="PF11838">
    <property type="entry name" value="ERAP1_C"/>
    <property type="match status" value="1"/>
</dbReference>
<evidence type="ECO:0000256" key="1">
    <source>
        <dbReference type="ARBA" id="ARBA00010136"/>
    </source>
</evidence>
<evidence type="ECO:0000259" key="6">
    <source>
        <dbReference type="Pfam" id="PF11838"/>
    </source>
</evidence>
<evidence type="ECO:0000259" key="7">
    <source>
        <dbReference type="Pfam" id="PF17900"/>
    </source>
</evidence>
<dbReference type="OrthoDB" id="10031169at2759"/>
<evidence type="ECO:0000313" key="9">
    <source>
        <dbReference type="Proteomes" id="UP000789508"/>
    </source>
</evidence>
<dbReference type="EMBL" id="CAJVPS010000431">
    <property type="protein sequence ID" value="CAG8486022.1"/>
    <property type="molecule type" value="Genomic_DNA"/>
</dbReference>
<dbReference type="GO" id="GO:0005615">
    <property type="term" value="C:extracellular space"/>
    <property type="evidence" value="ECO:0007669"/>
    <property type="project" value="TreeGrafter"/>
</dbReference>
<dbReference type="Gene3D" id="1.25.50.20">
    <property type="match status" value="1"/>
</dbReference>
<dbReference type="PRINTS" id="PR00756">
    <property type="entry name" value="ALADIPTASE"/>
</dbReference>
<feature type="domain" description="ERAP1-like C-terminal" evidence="6">
    <location>
        <begin position="253"/>
        <end position="474"/>
    </location>
</feature>
<proteinExistence type="inferred from homology"/>
<feature type="binding site" evidence="4">
    <location>
        <position position="182"/>
    </location>
    <ligand>
        <name>Zn(2+)</name>
        <dbReference type="ChEBI" id="CHEBI:29105"/>
        <note>catalytic</note>
    </ligand>
</feature>
<dbReference type="Pfam" id="PF17900">
    <property type="entry name" value="Peptidase_M1_N"/>
    <property type="match status" value="1"/>
</dbReference>
<evidence type="ECO:0000313" key="8">
    <source>
        <dbReference type="EMBL" id="CAG8486022.1"/>
    </source>
</evidence>
<dbReference type="GO" id="GO:0016020">
    <property type="term" value="C:membrane"/>
    <property type="evidence" value="ECO:0007669"/>
    <property type="project" value="TreeGrafter"/>
</dbReference>
<dbReference type="InterPro" id="IPR024571">
    <property type="entry name" value="ERAP1-like_C_dom"/>
</dbReference>
<feature type="binding site" evidence="4">
    <location>
        <position position="186"/>
    </location>
    <ligand>
        <name>Zn(2+)</name>
        <dbReference type="ChEBI" id="CHEBI:29105"/>
        <note>catalytic</note>
    </ligand>
</feature>
<dbReference type="Gene3D" id="2.60.40.1730">
    <property type="entry name" value="tricorn interacting facor f3 domain"/>
    <property type="match status" value="1"/>
</dbReference>
<keyword evidence="2" id="KW-0031">Aminopeptidase</keyword>
<dbReference type="SUPFAM" id="SSF55486">
    <property type="entry name" value="Metalloproteases ('zincins'), catalytic domain"/>
    <property type="match status" value="1"/>
</dbReference>
<keyword evidence="4" id="KW-0479">Metal-binding</keyword>
<keyword evidence="9" id="KW-1185">Reference proteome</keyword>
<dbReference type="Gene3D" id="3.30.2010.30">
    <property type="match status" value="1"/>
</dbReference>
<dbReference type="InterPro" id="IPR001930">
    <property type="entry name" value="Peptidase_M1"/>
</dbReference>
<dbReference type="InterPro" id="IPR034016">
    <property type="entry name" value="M1_APN-typ"/>
</dbReference>
<sequence length="501" mass="58013">MCGFYRSSYTDATGSKKYLATNQFEATDARRAFPCWDEPAIKATFDVTLIVPTELVALSNMNMASEKPLVTFIVGDLAYIEKYTSGEYNDKKPVLVRFYAIKGSEKQGEFALDVATKALDYFARVFKILFPLPKLDMAAIPDFEIGAMENWGLITFRTVAICFDPKASDARYKQHIAYVVAHELAHQWFGNLFTMEWWDHLWLNEGFATCVGYLAIDEIFPEWDIWAQRDDVMFEALIHAKMDVINKKIILHKSEKWKLILVSRKLSSYGWEYPENEDYLTAMLRTLAIKSAGTAGDPEIAKKATRRFKLFTEKNDQSVLHPNIRQAVFEIVLMHGGGEQEFDAILNIFRNGPIVDQKLAALSALGFMQQPKLVQRALDFSISSEVRHQDILYIFRSLQTNRKSRKPLWNFIKKNWDLFQDQYTKSIKLFEYIIKFRTDMFASDETIIDIEKFFADKNIKYFKRPLQQSLENIRTNGAWLKRDIKDVENLLAANGYLKHVS</sequence>
<comment type="similarity">
    <text evidence="1">Belongs to the peptidase M1 family.</text>
</comment>
<dbReference type="Proteomes" id="UP000789508">
    <property type="component" value="Unassembled WGS sequence"/>
</dbReference>
<dbReference type="GO" id="GO:0042277">
    <property type="term" value="F:peptide binding"/>
    <property type="evidence" value="ECO:0007669"/>
    <property type="project" value="TreeGrafter"/>
</dbReference>